<evidence type="ECO:0000256" key="2">
    <source>
        <dbReference type="ARBA" id="ARBA00022517"/>
    </source>
</evidence>
<evidence type="ECO:0000313" key="11">
    <source>
        <dbReference type="Proteomes" id="UP000074294"/>
    </source>
</evidence>
<keyword evidence="8 9" id="KW-0694">RNA-binding</keyword>
<evidence type="ECO:0000313" key="10">
    <source>
        <dbReference type="EMBL" id="KUO40552.1"/>
    </source>
</evidence>
<keyword evidence="2 9" id="KW-0690">Ribosome biogenesis</keyword>
<dbReference type="Pfam" id="PF03587">
    <property type="entry name" value="EMG1"/>
    <property type="match status" value="1"/>
</dbReference>
<feature type="site" description="Stabilizes Arg-xx" evidence="9">
    <location>
        <position position="62"/>
    </location>
</feature>
<dbReference type="EC" id="2.1.1.-" evidence="9"/>
<reference evidence="10 11" key="1">
    <citation type="journal article" date="2016" name="Nat. Microbiol.">
        <title>Genomic inference of the metabolism of cosmopolitan subsurface Archaea, Hadesarchaea.</title>
        <authorList>
            <person name="Baker B.J."/>
            <person name="Saw J.H."/>
            <person name="Lind A.E."/>
            <person name="Lazar C.S."/>
            <person name="Hinrichs K.-U."/>
            <person name="Teske A.P."/>
            <person name="Ettema T.J."/>
        </authorList>
    </citation>
    <scope>NUCLEOTIDE SEQUENCE [LARGE SCALE GENOMIC DNA]</scope>
</reference>
<dbReference type="InterPro" id="IPR029028">
    <property type="entry name" value="Alpha/beta_knot_MTases"/>
</dbReference>
<feature type="site" description="Interaction with substrate rRNA" evidence="9">
    <location>
        <position position="101"/>
    </location>
</feature>
<dbReference type="GO" id="GO:0070037">
    <property type="term" value="F:rRNA (pseudouridine) methyltransferase activity"/>
    <property type="evidence" value="ECO:0007669"/>
    <property type="project" value="UniProtKB-UniRule"/>
</dbReference>
<comment type="function">
    <text evidence="9">Methyltransferase involved in ribosomal biogenesis. Specifically catalyzes the N1-methylation of the pseudouridine corresponding to position 914 in M.jannaschii 16S rRNA.</text>
</comment>
<feature type="site" description="Interaction with substrate rRNA" evidence="9">
    <location>
        <position position="108"/>
    </location>
</feature>
<comment type="catalytic activity">
    <reaction evidence="9">
        <text>a pseudouridine in rRNA + S-adenosyl-L-methionine = an N(1)-methylpseudouridine in rRNA + S-adenosyl-L-homocysteine + H(+)</text>
        <dbReference type="Rhea" id="RHEA:46696"/>
        <dbReference type="Rhea" id="RHEA-COMP:11634"/>
        <dbReference type="Rhea" id="RHEA-COMP:13933"/>
        <dbReference type="ChEBI" id="CHEBI:15378"/>
        <dbReference type="ChEBI" id="CHEBI:57856"/>
        <dbReference type="ChEBI" id="CHEBI:59789"/>
        <dbReference type="ChEBI" id="CHEBI:65314"/>
        <dbReference type="ChEBI" id="CHEBI:74890"/>
    </reaction>
</comment>
<dbReference type="InterPro" id="IPR029026">
    <property type="entry name" value="tRNA_m1G_MTases_N"/>
</dbReference>
<keyword evidence="3 9" id="KW-0698">rRNA processing</keyword>
<feature type="site" description="Interaction with substrate rRNA" evidence="9">
    <location>
        <position position="60"/>
    </location>
</feature>
<feature type="binding site" evidence="9">
    <location>
        <begin position="199"/>
        <end position="204"/>
    </location>
    <ligand>
        <name>S-adenosyl-L-methionine</name>
        <dbReference type="ChEBI" id="CHEBI:59789"/>
    </ligand>
</feature>
<evidence type="ECO:0000256" key="9">
    <source>
        <dbReference type="HAMAP-Rule" id="MF_00554"/>
    </source>
</evidence>
<feature type="site" description="Interaction with substrate rRNA" evidence="9">
    <location>
        <position position="104"/>
    </location>
</feature>
<dbReference type="InterPro" id="IPR005304">
    <property type="entry name" value="Rbsml_bgen_MeTrfase_EMG1/NEP1"/>
</dbReference>
<dbReference type="HAMAP" id="MF_00554">
    <property type="entry name" value="NEP1"/>
    <property type="match status" value="1"/>
</dbReference>
<dbReference type="CDD" id="cd18088">
    <property type="entry name" value="Nep1-like"/>
    <property type="match status" value="1"/>
</dbReference>
<accession>A0A147JVP2</accession>
<dbReference type="Proteomes" id="UP000074294">
    <property type="component" value="Unassembled WGS sequence"/>
</dbReference>
<sequence>MLNLVIADAEVETVPAEIADHRVIRWHARQRGRRPTEIILNSGLHHAAMRRLPDGDRRGRPDIAHMCLLLALDAPLNREGLLRVYVHTRQDRLITVNPSTRLPRVLNRFEGLLEQLFLAGEAPPGKPLLRLERATLKELIGRLRPRKTITFSDRGQRKLMSEIYSGVSRDDDVCVVIGGFPSGDFLSDVGSISDEQVCIDPEPLTAPTVVARAIYVYEESLGITRSRLGR</sequence>
<dbReference type="InterPro" id="IPR023503">
    <property type="entry name" value="Ribosome_NEP1_arc"/>
</dbReference>
<dbReference type="GO" id="GO:0070475">
    <property type="term" value="P:rRNA base methylation"/>
    <property type="evidence" value="ECO:0007669"/>
    <property type="project" value="InterPro"/>
</dbReference>
<proteinExistence type="inferred from homology"/>
<comment type="similarity">
    <text evidence="1 9">Belongs to the class IV-like SAM-binding methyltransferase superfamily. RNA methyltransferase NEP1 family.</text>
</comment>
<dbReference type="SUPFAM" id="SSF75217">
    <property type="entry name" value="alpha/beta knot"/>
    <property type="match status" value="1"/>
</dbReference>
<evidence type="ECO:0000256" key="6">
    <source>
        <dbReference type="ARBA" id="ARBA00022691"/>
    </source>
</evidence>
<keyword evidence="5 9" id="KW-0808">Transferase</keyword>
<dbReference type="PANTHER" id="PTHR12636">
    <property type="entry name" value="NEP1/MRA1"/>
    <property type="match status" value="1"/>
</dbReference>
<dbReference type="EMBL" id="LQMQ01000039">
    <property type="protein sequence ID" value="KUO40552.1"/>
    <property type="molecule type" value="Genomic_DNA"/>
</dbReference>
<evidence type="ECO:0000256" key="4">
    <source>
        <dbReference type="ARBA" id="ARBA00022603"/>
    </source>
</evidence>
<feature type="binding site" evidence="9">
    <location>
        <position position="178"/>
    </location>
    <ligand>
        <name>S-adenosyl-L-methionine</name>
        <dbReference type="ChEBI" id="CHEBI:59789"/>
    </ligand>
</feature>
<evidence type="ECO:0000256" key="7">
    <source>
        <dbReference type="ARBA" id="ARBA00022730"/>
    </source>
</evidence>
<keyword evidence="6 9" id="KW-0949">S-adenosyl-L-methionine</keyword>
<evidence type="ECO:0000256" key="1">
    <source>
        <dbReference type="ARBA" id="ARBA00008115"/>
    </source>
</evidence>
<evidence type="ECO:0000256" key="5">
    <source>
        <dbReference type="ARBA" id="ARBA00022679"/>
    </source>
</evidence>
<dbReference type="PANTHER" id="PTHR12636:SF5">
    <property type="entry name" value="RIBOSOMAL RNA SMALL SUBUNIT METHYLTRANSFERASE NEP1"/>
    <property type="match status" value="1"/>
</dbReference>
<dbReference type="AlphaFoldDB" id="A0A147JVP2"/>
<evidence type="ECO:0000256" key="3">
    <source>
        <dbReference type="ARBA" id="ARBA00022552"/>
    </source>
</evidence>
<comment type="caution">
    <text evidence="10">The sequence shown here is derived from an EMBL/GenBank/DDBJ whole genome shotgun (WGS) entry which is preliminary data.</text>
</comment>
<gene>
    <name evidence="9" type="primary">nep1</name>
    <name evidence="10" type="ORF">APZ16_05045</name>
</gene>
<name>A0A147JVP2_HADYE</name>
<organism evidence="10 11">
    <name type="scientific">Hadarchaeum yellowstonense</name>
    <dbReference type="NCBI Taxonomy" id="1776334"/>
    <lineage>
        <taxon>Archaea</taxon>
        <taxon>Methanobacteriati</taxon>
        <taxon>Candidatus Hadarchaeota</taxon>
        <taxon>Candidatus Hadarchaeia</taxon>
        <taxon>Candidatus Hadarchaeales</taxon>
        <taxon>Candidatus Hadarchaeaceae</taxon>
        <taxon>Candidatus Hadarchaeum</taxon>
    </lineage>
</organism>
<keyword evidence="4 9" id="KW-0489">Methyltransferase</keyword>
<dbReference type="GO" id="GO:0019843">
    <property type="term" value="F:rRNA binding"/>
    <property type="evidence" value="ECO:0007669"/>
    <property type="project" value="UniProtKB-UniRule"/>
</dbReference>
<dbReference type="STRING" id="1776334.APZ16_05045"/>
<evidence type="ECO:0000256" key="8">
    <source>
        <dbReference type="ARBA" id="ARBA00022884"/>
    </source>
</evidence>
<comment type="subunit">
    <text evidence="9">Homodimer.</text>
</comment>
<keyword evidence="7 9" id="KW-0699">rRNA-binding</keyword>
<protein>
    <recommendedName>
        <fullName evidence="9">Ribosomal RNA small subunit methyltransferase Nep1</fullName>
        <ecNumber evidence="9">2.1.1.-</ecNumber>
    </recommendedName>
    <alternativeName>
        <fullName evidence="9">16S rRNA (pseudouridine-N1-)-methyltransferase Nep1</fullName>
    </alternativeName>
</protein>
<dbReference type="Gene3D" id="3.40.1280.10">
    <property type="match status" value="1"/>
</dbReference>
<feature type="binding site" evidence="9">
    <location>
        <position position="183"/>
    </location>
    <ligand>
        <name>S-adenosyl-L-methionine</name>
        <dbReference type="ChEBI" id="CHEBI:59789"/>
    </ligand>
</feature>